<dbReference type="EMBL" id="BAAANB010000021">
    <property type="protein sequence ID" value="GAA2031421.1"/>
    <property type="molecule type" value="Genomic_DNA"/>
</dbReference>
<keyword evidence="2" id="KW-1185">Reference proteome</keyword>
<gene>
    <name evidence="1" type="ORF">GCM10009740_21540</name>
</gene>
<name>A0ABP5FSP1_9MICO</name>
<accession>A0ABP5FSP1</accession>
<proteinExistence type="predicted"/>
<organism evidence="1 2">
    <name type="scientific">Terrabacter terrae</name>
    <dbReference type="NCBI Taxonomy" id="318434"/>
    <lineage>
        <taxon>Bacteria</taxon>
        <taxon>Bacillati</taxon>
        <taxon>Actinomycetota</taxon>
        <taxon>Actinomycetes</taxon>
        <taxon>Micrococcales</taxon>
        <taxon>Intrasporangiaceae</taxon>
        <taxon>Terrabacter</taxon>
    </lineage>
</organism>
<sequence length="73" mass="7612">MATDADPTAENGPAGSWVLEQRGSFVLGRCEACGFTTSARRARFSVETDMLAHTPVCVGAASEPRPQAAPICS</sequence>
<evidence type="ECO:0000313" key="1">
    <source>
        <dbReference type="EMBL" id="GAA2031421.1"/>
    </source>
</evidence>
<dbReference type="Proteomes" id="UP001501285">
    <property type="component" value="Unassembled WGS sequence"/>
</dbReference>
<reference evidence="2" key="1">
    <citation type="journal article" date="2019" name="Int. J. Syst. Evol. Microbiol.">
        <title>The Global Catalogue of Microorganisms (GCM) 10K type strain sequencing project: providing services to taxonomists for standard genome sequencing and annotation.</title>
        <authorList>
            <consortium name="The Broad Institute Genomics Platform"/>
            <consortium name="The Broad Institute Genome Sequencing Center for Infectious Disease"/>
            <person name="Wu L."/>
            <person name="Ma J."/>
        </authorList>
    </citation>
    <scope>NUCLEOTIDE SEQUENCE [LARGE SCALE GENOMIC DNA]</scope>
    <source>
        <strain evidence="2">JCM 14283</strain>
    </source>
</reference>
<protein>
    <recommendedName>
        <fullName evidence="3">RNHCP domain-containing protein</fullName>
    </recommendedName>
</protein>
<comment type="caution">
    <text evidence="1">The sequence shown here is derived from an EMBL/GenBank/DDBJ whole genome shotgun (WGS) entry which is preliminary data.</text>
</comment>
<evidence type="ECO:0008006" key="3">
    <source>
        <dbReference type="Google" id="ProtNLM"/>
    </source>
</evidence>
<evidence type="ECO:0000313" key="2">
    <source>
        <dbReference type="Proteomes" id="UP001501285"/>
    </source>
</evidence>